<evidence type="ECO:0000313" key="2">
    <source>
        <dbReference type="Proteomes" id="UP000316882"/>
    </source>
</evidence>
<sequence>MIAKYIGEVLLFVVGLPIFAYQTGESLHALADAFAQMSDFVNWK</sequence>
<keyword evidence="2" id="KW-1185">Reference proteome</keyword>
<accession>A0A4Y3PKG5</accession>
<proteinExistence type="predicted"/>
<dbReference type="GeneID" id="87615175"/>
<dbReference type="AlphaFoldDB" id="A0A4Y3PKG5"/>
<gene>
    <name evidence="1" type="ORF">BPA01_34840</name>
</gene>
<comment type="caution">
    <text evidence="1">The sequence shown here is derived from an EMBL/GenBank/DDBJ whole genome shotgun (WGS) entry which is preliminary data.</text>
</comment>
<evidence type="ECO:0000313" key="1">
    <source>
        <dbReference type="EMBL" id="GEB33904.1"/>
    </source>
</evidence>
<organism evidence="1 2">
    <name type="scientific">Brevibacillus parabrevis</name>
    <dbReference type="NCBI Taxonomy" id="54914"/>
    <lineage>
        <taxon>Bacteria</taxon>
        <taxon>Bacillati</taxon>
        <taxon>Bacillota</taxon>
        <taxon>Bacilli</taxon>
        <taxon>Bacillales</taxon>
        <taxon>Paenibacillaceae</taxon>
        <taxon>Brevibacillus</taxon>
    </lineage>
</organism>
<protein>
    <submittedName>
        <fullName evidence="1">Uncharacterized protein</fullName>
    </submittedName>
</protein>
<reference evidence="1 2" key="1">
    <citation type="submission" date="2019-06" db="EMBL/GenBank/DDBJ databases">
        <title>Whole genome shotgun sequence of Brevibacillus parabrevis NBRC 12334.</title>
        <authorList>
            <person name="Hosoyama A."/>
            <person name="Uohara A."/>
            <person name="Ohji S."/>
            <person name="Ichikawa N."/>
        </authorList>
    </citation>
    <scope>NUCLEOTIDE SEQUENCE [LARGE SCALE GENOMIC DNA]</scope>
    <source>
        <strain evidence="1 2">NBRC 12334</strain>
    </source>
</reference>
<name>A0A4Y3PKG5_BREPA</name>
<dbReference type="RefSeq" id="WP_255679197.1">
    <property type="nucleotide sequence ID" value="NZ_BJMH01000017.1"/>
</dbReference>
<dbReference type="EMBL" id="BJMH01000017">
    <property type="protein sequence ID" value="GEB33904.1"/>
    <property type="molecule type" value="Genomic_DNA"/>
</dbReference>
<dbReference type="Proteomes" id="UP000316882">
    <property type="component" value="Unassembled WGS sequence"/>
</dbReference>